<feature type="compositionally biased region" description="Polar residues" evidence="1">
    <location>
        <begin position="24"/>
        <end position="39"/>
    </location>
</feature>
<reference evidence="2 3" key="1">
    <citation type="submission" date="2017-09" db="EMBL/GenBank/DDBJ databases">
        <title>Genome sequencing of Besnoitia besnoiti strain Bb-Ger1.</title>
        <authorList>
            <person name="Schares G."/>
            <person name="Venepally P."/>
            <person name="Lorenzi H.A."/>
        </authorList>
    </citation>
    <scope>NUCLEOTIDE SEQUENCE [LARGE SCALE GENOMIC DNA]</scope>
    <source>
        <strain evidence="2 3">Bb-Ger1</strain>
    </source>
</reference>
<dbReference type="KEGG" id="bbes:BESB_037920"/>
<dbReference type="EMBL" id="NWUJ01000002">
    <property type="protein sequence ID" value="PFH37334.1"/>
    <property type="molecule type" value="Genomic_DNA"/>
</dbReference>
<dbReference type="InterPro" id="IPR036928">
    <property type="entry name" value="AS_sf"/>
</dbReference>
<feature type="region of interest" description="Disordered" evidence="1">
    <location>
        <begin position="325"/>
        <end position="361"/>
    </location>
</feature>
<feature type="region of interest" description="Disordered" evidence="1">
    <location>
        <begin position="24"/>
        <end position="62"/>
    </location>
</feature>
<evidence type="ECO:0000256" key="1">
    <source>
        <dbReference type="SAM" id="MobiDB-lite"/>
    </source>
</evidence>
<protein>
    <submittedName>
        <fullName evidence="2">Uncharacterized protein</fullName>
    </submittedName>
</protein>
<evidence type="ECO:0000313" key="2">
    <source>
        <dbReference type="EMBL" id="PFH37334.1"/>
    </source>
</evidence>
<dbReference type="SUPFAM" id="SSF75304">
    <property type="entry name" value="Amidase signature (AS) enzymes"/>
    <property type="match status" value="1"/>
</dbReference>
<evidence type="ECO:0000313" key="3">
    <source>
        <dbReference type="Proteomes" id="UP000224006"/>
    </source>
</evidence>
<comment type="caution">
    <text evidence="2">The sequence shown here is derived from an EMBL/GenBank/DDBJ whole genome shotgun (WGS) entry which is preliminary data.</text>
</comment>
<name>A0A2A9MJH7_BESBE</name>
<dbReference type="RefSeq" id="XP_029221343.1">
    <property type="nucleotide sequence ID" value="XM_029362378.1"/>
</dbReference>
<feature type="region of interest" description="Disordered" evidence="1">
    <location>
        <begin position="177"/>
        <end position="200"/>
    </location>
</feature>
<sequence length="701" mass="75088">MASFLRLAHAPTCAHPLRAAERFGSNSARESGYSTQDSMSPLWDRRGGEGRREWRQDSGAEKKSFISSEAYDAAISTRADPRARSPIFPRRVLERDSTIAARLRAAGAQLVAHFPSRSPRRFSQTPAQTVHERSRASQGQDRRGTNLGSDRLAPSFEPNGTEATRVLVGFSPFPWAPSEDLENSNRPPGGCRLQEAGSSQPVDDLHDAKFPLCWFKPSAGTLSRHGVFPSHVSLFPPGESRSCVSSCRSDKAIPSEAAAATDGAEATPTSAFQDVNDAANALMEGDTFRPDTFWIAASSVAGIYDVFKVISGSDDADLVTKWRDVSSQRQGAEDGGASPQGDRDAAVGEADARPPETAAGRLRRKFFRVPAAGLRALFATRSLEAGGRRLSHRVLLLSSAAQMAAEAGAHGGTAPCEPCPGMHTEPNETAPNETSGPATSAQPSDDAAETPRVSARFVPPGRYMRRGYETLIDRAGEAYEVPAVTAEASERSWLGFAQLQAAVQVIAACESVTDLARFDGMRDMEENDLDDGALRSRVYWDSVLRRRTRGFSDDAKDCMLAGAYALSQFAPPKLLDRALAVRTRAAEALSGIFGASEILLWIPPTQAAVPRTQLLRGSPGPTAPAATQASETVHAFPADKWMRTVAELLGLPLLQFRCGITLLGSAGADHRLLEVGQLLVQHDGDGRGSSAALDASVVSRR</sequence>
<dbReference type="Proteomes" id="UP000224006">
    <property type="component" value="Chromosome II"/>
</dbReference>
<keyword evidence="3" id="KW-1185">Reference proteome</keyword>
<feature type="region of interest" description="Disordered" evidence="1">
    <location>
        <begin position="408"/>
        <end position="454"/>
    </location>
</feature>
<proteinExistence type="predicted"/>
<organism evidence="2 3">
    <name type="scientific">Besnoitia besnoiti</name>
    <name type="common">Apicomplexan protozoan</name>
    <dbReference type="NCBI Taxonomy" id="94643"/>
    <lineage>
        <taxon>Eukaryota</taxon>
        <taxon>Sar</taxon>
        <taxon>Alveolata</taxon>
        <taxon>Apicomplexa</taxon>
        <taxon>Conoidasida</taxon>
        <taxon>Coccidia</taxon>
        <taxon>Eucoccidiorida</taxon>
        <taxon>Eimeriorina</taxon>
        <taxon>Sarcocystidae</taxon>
        <taxon>Besnoitia</taxon>
    </lineage>
</organism>
<dbReference type="STRING" id="94643.A0A2A9MJH7"/>
<dbReference type="VEuPathDB" id="ToxoDB:BESB_037920"/>
<dbReference type="OrthoDB" id="421993at2759"/>
<feature type="region of interest" description="Disordered" evidence="1">
    <location>
        <begin position="112"/>
        <end position="160"/>
    </location>
</feature>
<dbReference type="Gene3D" id="3.90.1300.10">
    <property type="entry name" value="Amidase signature (AS) domain"/>
    <property type="match status" value="1"/>
</dbReference>
<feature type="compositionally biased region" description="Polar residues" evidence="1">
    <location>
        <begin position="427"/>
        <end position="443"/>
    </location>
</feature>
<feature type="compositionally biased region" description="Basic and acidic residues" evidence="1">
    <location>
        <begin position="130"/>
        <end position="144"/>
    </location>
</feature>
<gene>
    <name evidence="2" type="ORF">BESB_037920</name>
</gene>
<feature type="compositionally biased region" description="Basic and acidic residues" evidence="1">
    <location>
        <begin position="341"/>
        <end position="354"/>
    </location>
</feature>
<dbReference type="GeneID" id="40308773"/>
<accession>A0A2A9MJH7</accession>
<feature type="compositionally biased region" description="Basic and acidic residues" evidence="1">
    <location>
        <begin position="43"/>
        <end position="62"/>
    </location>
</feature>
<dbReference type="AlphaFoldDB" id="A0A2A9MJH7"/>